<dbReference type="AlphaFoldDB" id="A0A1R2BIM2"/>
<evidence type="ECO:0000256" key="2">
    <source>
        <dbReference type="SAM" id="Coils"/>
    </source>
</evidence>
<comment type="caution">
    <text evidence="4">The sequence shown here is derived from an EMBL/GenBank/DDBJ whole genome shotgun (WGS) entry which is preliminary data.</text>
</comment>
<name>A0A1R2BIM2_9CILI</name>
<feature type="domain" description="ODAD1 central coiled coil region" evidence="3">
    <location>
        <begin position="71"/>
        <end position="345"/>
    </location>
</feature>
<evidence type="ECO:0000313" key="4">
    <source>
        <dbReference type="EMBL" id="OMJ76622.1"/>
    </source>
</evidence>
<dbReference type="Pfam" id="PF21773">
    <property type="entry name" value="ODAD1_CC"/>
    <property type="match status" value="1"/>
</dbReference>
<dbReference type="EMBL" id="MPUH01000621">
    <property type="protein sequence ID" value="OMJ76622.1"/>
    <property type="molecule type" value="Genomic_DNA"/>
</dbReference>
<evidence type="ECO:0000259" key="3">
    <source>
        <dbReference type="Pfam" id="PF21773"/>
    </source>
</evidence>
<dbReference type="InterPro" id="IPR051876">
    <property type="entry name" value="ODA-DC/CCD"/>
</dbReference>
<gene>
    <name evidence="4" type="ORF">SteCoe_23965</name>
</gene>
<organism evidence="4 5">
    <name type="scientific">Stentor coeruleus</name>
    <dbReference type="NCBI Taxonomy" id="5963"/>
    <lineage>
        <taxon>Eukaryota</taxon>
        <taxon>Sar</taxon>
        <taxon>Alveolata</taxon>
        <taxon>Ciliophora</taxon>
        <taxon>Postciliodesmatophora</taxon>
        <taxon>Heterotrichea</taxon>
        <taxon>Heterotrichida</taxon>
        <taxon>Stentoridae</taxon>
        <taxon>Stentor</taxon>
    </lineage>
</organism>
<sequence length="485" mass="56974">MNKINTDSKCSSYLKDSQSARLQRNLETLTVNLEHEKRESMYLDEQIELLQYEMESLPKTSTSSFASIRSTISVMKKKLELETNTLNQTKHKNRQLRQQINEYRLDKSAHKQSLNAIIDNFDRTSKATNDQYEEITTKKHEDHEHQEKIGILRTKSANQRIKYNEKISTLSSILKSNKYDTRSYYEDTQYSAQCIEVISVLKQLVKTSHHSTIDKKRQIDHYIKYIALLINYFNDIRAVTGINDVNDVVTSCLKSEEQSQHILVYLNDLNSEIDVLEERLKFSNERIAYLEGSKYQGRLSIQEAIKTNETNFNQLKSKIADKEKAQYKVYAIIQSALPMLKRLYKLLEFMNFKAFFSSHLDVDAIDKLNQEYSGVLLGKIEEFINYLMLAIELQKQSTLSVHNYPSTRRKVEYKKKKALKHFLDERDLYDEPEFDDTRVPINFEDMKQKAVFIFDRRKSMLKAKPGSSEIVRPKTPNYRLAREIL</sequence>
<evidence type="ECO:0000313" key="5">
    <source>
        <dbReference type="Proteomes" id="UP000187209"/>
    </source>
</evidence>
<dbReference type="OrthoDB" id="6766775at2759"/>
<keyword evidence="1 2" id="KW-0175">Coiled coil</keyword>
<dbReference type="InterPro" id="IPR049258">
    <property type="entry name" value="ODAD1_CC"/>
</dbReference>
<protein>
    <recommendedName>
        <fullName evidence="3">ODAD1 central coiled coil region domain-containing protein</fullName>
    </recommendedName>
</protein>
<proteinExistence type="predicted"/>
<evidence type="ECO:0000256" key="1">
    <source>
        <dbReference type="ARBA" id="ARBA00023054"/>
    </source>
</evidence>
<feature type="coiled-coil region" evidence="2">
    <location>
        <begin position="79"/>
        <end position="113"/>
    </location>
</feature>
<accession>A0A1R2BIM2</accession>
<dbReference type="Proteomes" id="UP000187209">
    <property type="component" value="Unassembled WGS sequence"/>
</dbReference>
<dbReference type="PANTHER" id="PTHR21694">
    <property type="entry name" value="COILED-COIL DOMAIN-CONTAINING PROTEIN 63"/>
    <property type="match status" value="1"/>
</dbReference>
<keyword evidence="5" id="KW-1185">Reference proteome</keyword>
<reference evidence="4 5" key="1">
    <citation type="submission" date="2016-11" db="EMBL/GenBank/DDBJ databases">
        <title>The macronuclear genome of Stentor coeruleus: a giant cell with tiny introns.</title>
        <authorList>
            <person name="Slabodnick M."/>
            <person name="Ruby J.G."/>
            <person name="Reiff S.B."/>
            <person name="Swart E.C."/>
            <person name="Gosai S."/>
            <person name="Prabakaran S."/>
            <person name="Witkowska E."/>
            <person name="Larue G.E."/>
            <person name="Fisher S."/>
            <person name="Freeman R.M."/>
            <person name="Gunawardena J."/>
            <person name="Chu W."/>
            <person name="Stover N.A."/>
            <person name="Gregory B.D."/>
            <person name="Nowacki M."/>
            <person name="Derisi J."/>
            <person name="Roy S.W."/>
            <person name="Marshall W.F."/>
            <person name="Sood P."/>
        </authorList>
    </citation>
    <scope>NUCLEOTIDE SEQUENCE [LARGE SCALE GENOMIC DNA]</scope>
    <source>
        <strain evidence="4">WM001</strain>
    </source>
</reference>
<dbReference type="PANTHER" id="PTHR21694:SF18">
    <property type="entry name" value="COILED-COIL DOMAIN-CONTAINING PROTEIN 63"/>
    <property type="match status" value="1"/>
</dbReference>